<evidence type="ECO:0000313" key="2">
    <source>
        <dbReference type="Proteomes" id="UP000184474"/>
    </source>
</evidence>
<accession>A0A1M6L5E7</accession>
<reference evidence="2" key="1">
    <citation type="submission" date="2016-11" db="EMBL/GenBank/DDBJ databases">
        <authorList>
            <person name="Varghese N."/>
            <person name="Submissions S."/>
        </authorList>
    </citation>
    <scope>NUCLEOTIDE SEQUENCE [LARGE SCALE GENOMIC DNA]</scope>
    <source>
        <strain evidence="2">DSM 26134</strain>
    </source>
</reference>
<keyword evidence="2" id="KW-1185">Reference proteome</keyword>
<dbReference type="RefSeq" id="WP_073119613.1">
    <property type="nucleotide sequence ID" value="NZ_FRAA01000001.1"/>
</dbReference>
<evidence type="ECO:0008006" key="3">
    <source>
        <dbReference type="Google" id="ProtNLM"/>
    </source>
</evidence>
<dbReference type="EMBL" id="FRAA01000001">
    <property type="protein sequence ID" value="SHJ66411.1"/>
    <property type="molecule type" value="Genomic_DNA"/>
</dbReference>
<dbReference type="Proteomes" id="UP000184474">
    <property type="component" value="Unassembled WGS sequence"/>
</dbReference>
<gene>
    <name evidence="1" type="ORF">SAMN04488028_101831</name>
</gene>
<dbReference type="InterPro" id="IPR014729">
    <property type="entry name" value="Rossmann-like_a/b/a_fold"/>
</dbReference>
<name>A0A1M6L5E7_REIAG</name>
<evidence type="ECO:0000313" key="1">
    <source>
        <dbReference type="EMBL" id="SHJ66411.1"/>
    </source>
</evidence>
<protein>
    <recommendedName>
        <fullName evidence="3">Nicotinamide mononucleotide adenylyltransferase</fullName>
    </recommendedName>
</protein>
<dbReference type="AlphaFoldDB" id="A0A1M6L5E7"/>
<proteinExistence type="predicted"/>
<dbReference type="STRING" id="156994.SAMN04488028_101831"/>
<sequence length="465" mass="53230">MESGVHTTKEKALSLNLNESIYGSLAEIGAGQEVASNFFKAGGASGTIAKTMSAYDMEFSDAIYGATERYVCEEKLMKMIEKEYGLLSVRLTKRAENSKFFAFANTIETINFKKTNQGHGWLGVRFQLEPNAPYNDIIIHVVLKDPETIWQQEVLGKIGVNLIYACFNHHTNADRMMVSIVDNISEGRVEIDYFKVSGPSFKNIDNRLMSLKLVKYGLTHAAMFDKRGNNQQPSTFLYKKNICVLRGYFRPVTVVSEDMIESAITQFKLDPTLDHEKLLITTELTLNDLTHDGKVDEQDFLDRVELLNSLDHNVLISNYSEHYKLAAYLYQFTKGKRMSFVVGTENLRKMFDESYYQNLQGGLLESFSRLFGSNVKLLIYPTLYQGKIETSINFTPPKHLEHLYLYLKENNFIEDIVTAKRDIQHIQTIEVLQKIKSQDMSWEENVPPKVAELIKEHGMFGYQSK</sequence>
<dbReference type="SUPFAM" id="SSF52374">
    <property type="entry name" value="Nucleotidylyl transferase"/>
    <property type="match status" value="1"/>
</dbReference>
<dbReference type="Gene3D" id="3.40.50.620">
    <property type="entry name" value="HUPs"/>
    <property type="match status" value="1"/>
</dbReference>
<organism evidence="1 2">
    <name type="scientific">Reichenbachiella agariperforans</name>
    <dbReference type="NCBI Taxonomy" id="156994"/>
    <lineage>
        <taxon>Bacteria</taxon>
        <taxon>Pseudomonadati</taxon>
        <taxon>Bacteroidota</taxon>
        <taxon>Cytophagia</taxon>
        <taxon>Cytophagales</taxon>
        <taxon>Reichenbachiellaceae</taxon>
        <taxon>Reichenbachiella</taxon>
    </lineage>
</organism>